<protein>
    <submittedName>
        <fullName evidence="1">Uncharacterized protein</fullName>
    </submittedName>
</protein>
<dbReference type="Proteomes" id="UP001596031">
    <property type="component" value="Unassembled WGS sequence"/>
</dbReference>
<organism evidence="1 2">
    <name type="scientific">Massilia jejuensis</name>
    <dbReference type="NCBI Taxonomy" id="648894"/>
    <lineage>
        <taxon>Bacteria</taxon>
        <taxon>Pseudomonadati</taxon>
        <taxon>Pseudomonadota</taxon>
        <taxon>Betaproteobacteria</taxon>
        <taxon>Burkholderiales</taxon>
        <taxon>Oxalobacteraceae</taxon>
        <taxon>Telluria group</taxon>
        <taxon>Massilia</taxon>
    </lineage>
</organism>
<name>A0ABW0PEW9_9BURK</name>
<evidence type="ECO:0000313" key="1">
    <source>
        <dbReference type="EMBL" id="MFC5510402.1"/>
    </source>
</evidence>
<dbReference type="EMBL" id="JBHSMS010000015">
    <property type="protein sequence ID" value="MFC5510402.1"/>
    <property type="molecule type" value="Genomic_DNA"/>
</dbReference>
<comment type="caution">
    <text evidence="1">The sequence shown here is derived from an EMBL/GenBank/DDBJ whole genome shotgun (WGS) entry which is preliminary data.</text>
</comment>
<dbReference type="RefSeq" id="WP_379717668.1">
    <property type="nucleotide sequence ID" value="NZ_JBHSMS010000015.1"/>
</dbReference>
<evidence type="ECO:0000313" key="2">
    <source>
        <dbReference type="Proteomes" id="UP001596031"/>
    </source>
</evidence>
<accession>A0ABW0PEW9</accession>
<keyword evidence="2" id="KW-1185">Reference proteome</keyword>
<reference evidence="2" key="1">
    <citation type="journal article" date="2019" name="Int. J. Syst. Evol. Microbiol.">
        <title>The Global Catalogue of Microorganisms (GCM) 10K type strain sequencing project: providing services to taxonomists for standard genome sequencing and annotation.</title>
        <authorList>
            <consortium name="The Broad Institute Genomics Platform"/>
            <consortium name="The Broad Institute Genome Sequencing Center for Infectious Disease"/>
            <person name="Wu L."/>
            <person name="Ma J."/>
        </authorList>
    </citation>
    <scope>NUCLEOTIDE SEQUENCE [LARGE SCALE GENOMIC DNA]</scope>
    <source>
        <strain evidence="2">CCUG 38813</strain>
    </source>
</reference>
<gene>
    <name evidence="1" type="ORF">ACFPOU_04570</name>
</gene>
<proteinExistence type="predicted"/>
<sequence length="52" mass="5644">MKLLRSIGIVLALAIALPLGYDNATSILDGVDRAYCGGLKPESRPLCWRNVE</sequence>